<name>S2Z9G5_9CORY</name>
<feature type="binding site" evidence="6">
    <location>
        <position position="275"/>
    </location>
    <ligand>
        <name>pyridoxal 5'-phosphate</name>
        <dbReference type="ChEBI" id="CHEBI:597326"/>
    </ligand>
</feature>
<feature type="modified residue" description="N6-(pyridoxal phosphate)lysine" evidence="6 8">
    <location>
        <position position="93"/>
    </location>
</feature>
<evidence type="ECO:0000256" key="2">
    <source>
        <dbReference type="ARBA" id="ARBA00022793"/>
    </source>
</evidence>
<feature type="binding site" evidence="6">
    <location>
        <position position="393"/>
    </location>
    <ligand>
        <name>substrate</name>
    </ligand>
</feature>
<dbReference type="HAMAP" id="MF_02120">
    <property type="entry name" value="LysA"/>
    <property type="match status" value="1"/>
</dbReference>
<organism evidence="12 13">
    <name type="scientific">Corynebacterium pyruviciproducens ATCC BAA-1742</name>
    <dbReference type="NCBI Taxonomy" id="1125779"/>
    <lineage>
        <taxon>Bacteria</taxon>
        <taxon>Bacillati</taxon>
        <taxon>Actinomycetota</taxon>
        <taxon>Actinomycetes</taxon>
        <taxon>Mycobacteriales</taxon>
        <taxon>Corynebacteriaceae</taxon>
        <taxon>Corynebacterium</taxon>
    </lineage>
</organism>
<dbReference type="UniPathway" id="UPA00034">
    <property type="reaction ID" value="UER00027"/>
</dbReference>
<gene>
    <name evidence="6" type="primary">lysA</name>
    <name evidence="12" type="ORF">HMPREF1219_00301</name>
</gene>
<evidence type="ECO:0000256" key="7">
    <source>
        <dbReference type="NCBIfam" id="TIGR01048"/>
    </source>
</evidence>
<dbReference type="GO" id="GO:0009089">
    <property type="term" value="P:lysine biosynthetic process via diaminopimelate"/>
    <property type="evidence" value="ECO:0007669"/>
    <property type="project" value="UniProtKB-UniRule"/>
</dbReference>
<dbReference type="eggNOG" id="COG0019">
    <property type="taxonomic scope" value="Bacteria"/>
</dbReference>
<keyword evidence="2 6" id="KW-0210">Decarboxylase</keyword>
<dbReference type="InterPro" id="IPR009006">
    <property type="entry name" value="Ala_racemase/Decarboxylase_C"/>
</dbReference>
<comment type="pathway">
    <text evidence="6 9">Amino-acid biosynthesis; L-lysine biosynthesis via DAP pathway; L-lysine from DL-2,6-diaminopimelate: step 1/1.</text>
</comment>
<dbReference type="Gene3D" id="3.20.20.10">
    <property type="entry name" value="Alanine racemase"/>
    <property type="match status" value="1"/>
</dbReference>
<comment type="function">
    <text evidence="6">Specifically catalyzes the decarboxylation of meso-diaminopimelate (meso-DAP) to L-lysine.</text>
</comment>
<accession>S2Z9G5</accession>
<reference evidence="12 13" key="1">
    <citation type="submission" date="2013-05" db="EMBL/GenBank/DDBJ databases">
        <title>The Genome Sequence of Corynebacterium pyruviciproducens 1773O (ATCC BAA-1742).</title>
        <authorList>
            <consortium name="The Broad Institute Genomics Platform"/>
            <person name="Earl A."/>
            <person name="Ward D."/>
            <person name="Feldgarden M."/>
            <person name="Gevers D."/>
            <person name="Tong J."/>
            <person name="Walker B."/>
            <person name="Young S."/>
            <person name="Zeng Q."/>
            <person name="Gargeya S."/>
            <person name="Fitzgerald M."/>
            <person name="Haas B."/>
            <person name="Abouelleil A."/>
            <person name="Allen A.W."/>
            <person name="Alvarado L."/>
            <person name="Arachchi H.M."/>
            <person name="Berlin A.M."/>
            <person name="Chapman S.B."/>
            <person name="Gainer-Dewar J."/>
            <person name="Goldberg J."/>
            <person name="Griggs A."/>
            <person name="Gujja S."/>
            <person name="Hansen M."/>
            <person name="Howarth C."/>
            <person name="Imamovic A."/>
            <person name="Ireland A."/>
            <person name="Larimer J."/>
            <person name="McCowan C."/>
            <person name="Murphy C."/>
            <person name="Pearson M."/>
            <person name="Poon T.W."/>
            <person name="Priest M."/>
            <person name="Roberts A."/>
            <person name="Saif S."/>
            <person name="Shea T."/>
            <person name="Sisk P."/>
            <person name="Sykes S."/>
            <person name="Wortman J."/>
            <person name="Nusbaum C."/>
            <person name="Birren B."/>
        </authorList>
    </citation>
    <scope>NUCLEOTIDE SEQUENCE [LARGE SCALE GENOMIC DNA]</scope>
    <source>
        <strain evidence="12 13">ATCC BAA-1742</strain>
    </source>
</reference>
<dbReference type="Pfam" id="PF02784">
    <property type="entry name" value="Orn_Arg_deC_N"/>
    <property type="match status" value="1"/>
</dbReference>
<dbReference type="PRINTS" id="PR01179">
    <property type="entry name" value="ODADCRBXLASE"/>
</dbReference>
<feature type="active site" description="Proton donor" evidence="8">
    <location>
        <position position="392"/>
    </location>
</feature>
<dbReference type="GO" id="GO:0030170">
    <property type="term" value="F:pyridoxal phosphate binding"/>
    <property type="evidence" value="ECO:0007669"/>
    <property type="project" value="UniProtKB-UniRule"/>
</dbReference>
<dbReference type="NCBIfam" id="TIGR01048">
    <property type="entry name" value="lysA"/>
    <property type="match status" value="1"/>
</dbReference>
<dbReference type="InterPro" id="IPR000183">
    <property type="entry name" value="Orn/DAP/Arg_de-COase"/>
</dbReference>
<dbReference type="GO" id="GO:0008836">
    <property type="term" value="F:diaminopimelate decarboxylase activity"/>
    <property type="evidence" value="ECO:0007669"/>
    <property type="project" value="UniProtKB-UniRule"/>
</dbReference>
<dbReference type="SUPFAM" id="SSF50621">
    <property type="entry name" value="Alanine racemase C-terminal domain-like"/>
    <property type="match status" value="1"/>
</dbReference>
<feature type="domain" description="Orn/DAP/Arg decarboxylase 2 N-terminal" evidence="11">
    <location>
        <begin position="70"/>
        <end position="323"/>
    </location>
</feature>
<feature type="binding site" evidence="6">
    <location>
        <position position="365"/>
    </location>
    <ligand>
        <name>substrate</name>
    </ligand>
</feature>
<evidence type="ECO:0000259" key="11">
    <source>
        <dbReference type="Pfam" id="PF02784"/>
    </source>
</evidence>
<dbReference type="Gene3D" id="2.40.37.10">
    <property type="entry name" value="Lyase, Ornithine Decarboxylase, Chain A, domain 1"/>
    <property type="match status" value="1"/>
</dbReference>
<protein>
    <recommendedName>
        <fullName evidence="6 7">Diaminopimelate decarboxylase</fullName>
        <shortName evidence="6">DAP decarboxylase</shortName>
        <shortName evidence="6">DAPDC</shortName>
        <ecNumber evidence="6 7">4.1.1.20</ecNumber>
    </recommendedName>
</protein>
<dbReference type="PRINTS" id="PR01181">
    <property type="entry name" value="DAPDCRBXLASE"/>
</dbReference>
<dbReference type="Proteomes" id="UP000014408">
    <property type="component" value="Unassembled WGS sequence"/>
</dbReference>
<comment type="subunit">
    <text evidence="6">Homodimer.</text>
</comment>
<comment type="similarity">
    <text evidence="6">Belongs to the Orn/Lys/Arg decarboxylase class-II family. LysA subfamily.</text>
</comment>
<feature type="domain" description="Orn/DAP/Arg decarboxylase 2 C-terminal" evidence="10">
    <location>
        <begin position="325"/>
        <end position="420"/>
    </location>
</feature>
<proteinExistence type="inferred from homology"/>
<evidence type="ECO:0000256" key="6">
    <source>
        <dbReference type="HAMAP-Rule" id="MF_02120"/>
    </source>
</evidence>
<dbReference type="InterPro" id="IPR022653">
    <property type="entry name" value="De-COase2_pyr-phos_BS"/>
</dbReference>
<dbReference type="PATRIC" id="fig|1125779.3.peg.291"/>
<dbReference type="EC" id="4.1.1.20" evidence="6 7"/>
<evidence type="ECO:0000256" key="5">
    <source>
        <dbReference type="ARBA" id="ARBA00023239"/>
    </source>
</evidence>
<dbReference type="PANTHER" id="PTHR43727">
    <property type="entry name" value="DIAMINOPIMELATE DECARBOXYLASE"/>
    <property type="match status" value="1"/>
</dbReference>
<dbReference type="SUPFAM" id="SSF51419">
    <property type="entry name" value="PLP-binding barrel"/>
    <property type="match status" value="1"/>
</dbReference>
<evidence type="ECO:0000256" key="3">
    <source>
        <dbReference type="ARBA" id="ARBA00022898"/>
    </source>
</evidence>
<dbReference type="FunFam" id="3.20.20.10:FF:000003">
    <property type="entry name" value="Diaminopimelate decarboxylase"/>
    <property type="match status" value="1"/>
</dbReference>
<evidence type="ECO:0000256" key="9">
    <source>
        <dbReference type="RuleBase" id="RU003738"/>
    </source>
</evidence>
<evidence type="ECO:0000256" key="4">
    <source>
        <dbReference type="ARBA" id="ARBA00023154"/>
    </source>
</evidence>
<dbReference type="PROSITE" id="PS00878">
    <property type="entry name" value="ODR_DC_2_1"/>
    <property type="match status" value="1"/>
</dbReference>
<dbReference type="Pfam" id="PF00278">
    <property type="entry name" value="Orn_DAP_Arg_deC"/>
    <property type="match status" value="1"/>
</dbReference>
<comment type="catalytic activity">
    <reaction evidence="6 9">
        <text>meso-2,6-diaminopimelate + H(+) = L-lysine + CO2</text>
        <dbReference type="Rhea" id="RHEA:15101"/>
        <dbReference type="ChEBI" id="CHEBI:15378"/>
        <dbReference type="ChEBI" id="CHEBI:16526"/>
        <dbReference type="ChEBI" id="CHEBI:32551"/>
        <dbReference type="ChEBI" id="CHEBI:57791"/>
        <dbReference type="EC" id="4.1.1.20"/>
    </reaction>
</comment>
<evidence type="ECO:0000256" key="8">
    <source>
        <dbReference type="PIRSR" id="PIRSR600183-50"/>
    </source>
</evidence>
<dbReference type="HOGENOM" id="CLU_026444_0_1_11"/>
<dbReference type="InterPro" id="IPR029066">
    <property type="entry name" value="PLP-binding_barrel"/>
</dbReference>
<dbReference type="STRING" id="1125779.HMPREF1219_00301"/>
<feature type="binding site" evidence="6">
    <location>
        <position position="422"/>
    </location>
    <ligand>
        <name>pyridoxal 5'-phosphate</name>
        <dbReference type="ChEBI" id="CHEBI:597326"/>
    </ligand>
</feature>
<keyword evidence="6" id="KW-0028">Amino-acid biosynthesis</keyword>
<keyword evidence="13" id="KW-1185">Reference proteome</keyword>
<dbReference type="InterPro" id="IPR022657">
    <property type="entry name" value="De-COase2_CS"/>
</dbReference>
<keyword evidence="3 6" id="KW-0663">Pyridoxal phosphate</keyword>
<dbReference type="InterPro" id="IPR022643">
    <property type="entry name" value="De-COase2_C"/>
</dbReference>
<evidence type="ECO:0000313" key="12">
    <source>
        <dbReference type="EMBL" id="EPD71005.1"/>
    </source>
</evidence>
<feature type="binding site" evidence="6">
    <location>
        <position position="320"/>
    </location>
    <ligand>
        <name>substrate</name>
    </ligand>
</feature>
<keyword evidence="4 6" id="KW-0457">Lysine biosynthesis</keyword>
<dbReference type="PANTHER" id="PTHR43727:SF2">
    <property type="entry name" value="GROUP IV DECARBOXYLASE"/>
    <property type="match status" value="1"/>
</dbReference>
<comment type="cofactor">
    <cofactor evidence="1 6 8 9">
        <name>pyridoxal 5'-phosphate</name>
        <dbReference type="ChEBI" id="CHEBI:597326"/>
    </cofactor>
</comment>
<feature type="binding site" evidence="6">
    <location>
        <position position="361"/>
    </location>
    <ligand>
        <name>substrate</name>
    </ligand>
</feature>
<feature type="binding site" evidence="6">
    <location>
        <begin position="317"/>
        <end position="320"/>
    </location>
    <ligand>
        <name>pyridoxal 5'-phosphate</name>
        <dbReference type="ChEBI" id="CHEBI:597326"/>
    </ligand>
</feature>
<dbReference type="EMBL" id="ATBY01000002">
    <property type="protein sequence ID" value="EPD71005.1"/>
    <property type="molecule type" value="Genomic_DNA"/>
</dbReference>
<feature type="binding site" evidence="6">
    <location>
        <position position="422"/>
    </location>
    <ligand>
        <name>substrate</name>
    </ligand>
</feature>
<dbReference type="AlphaFoldDB" id="S2Z9G5"/>
<dbReference type="CDD" id="cd06828">
    <property type="entry name" value="PLPDE_III_DapDC"/>
    <property type="match status" value="1"/>
</dbReference>
<comment type="caution">
    <text evidence="12">The sequence shown here is derived from an EMBL/GenBank/DDBJ whole genome shotgun (WGS) entry which is preliminary data.</text>
</comment>
<evidence type="ECO:0000313" key="13">
    <source>
        <dbReference type="Proteomes" id="UP000014408"/>
    </source>
</evidence>
<evidence type="ECO:0000259" key="10">
    <source>
        <dbReference type="Pfam" id="PF00278"/>
    </source>
</evidence>
<evidence type="ECO:0000256" key="1">
    <source>
        <dbReference type="ARBA" id="ARBA00001933"/>
    </source>
</evidence>
<dbReference type="InterPro" id="IPR022644">
    <property type="entry name" value="De-COase2_N"/>
</dbReference>
<keyword evidence="5 6" id="KW-0456">Lyase</keyword>
<sequence length="463" mass="50070">MVDSRLIPETYDRGFQQPTPRSVEEFNELPAHVWPKNATRTSNGAVDIAGCSLAELADTYGTPLFVVDEDDFRSRCRAMAAAFGAENVHYAAKAFLTKEIARWVNSEGLHLDVASLGELQVALAASFPAERITAHGNNKTQDYLEQIVTAGVGVVVLDAPGEITLLNECAEQAGVTQSVMVRVKPGIEAHTHEMIATAHEDQKFGFSLASGSARAACEAAIEAGNLDLVGLHCHVGSQVFDAEGFSQAAERVLQLFVQLYEDRGVRLSTLDLGGGFGIAYTASSRALDVTSVAEDLIHRVDRRCEKLSIERPRIMVEPGRSIAGPTTVTVYRVGQVKDVHVTDTQTRRYVAVDGGMSDNVRPALYQAEYDLRMVNRNATGNPTATRVVGSHCESGDILITNESYPDDIATGDLVATAATGAYCYAMSSRYNMMLRPAVVSVKDGQAKVMVQRETIEDVLGKQL</sequence>
<dbReference type="PROSITE" id="PS00879">
    <property type="entry name" value="ODR_DC_2_2"/>
    <property type="match status" value="1"/>
</dbReference>
<dbReference type="InterPro" id="IPR002986">
    <property type="entry name" value="DAP_deCOOHase_LysA"/>
</dbReference>